<sequence>MNPIPLPNKVNFVEESGNHYVFVVEPLYPGYGTTLGNSLRRVLLSSVPGAAVTAFKIRGVDHEFSTIPNTREDIIEIMLNLKQLRLKVFSAEPTILFLKAKGEKAVTSDDIEKSDQVEIISKGLHIATLDNKSADFEMELTVQQGRGYVPVEQREHERPEIGLIQVDAVYSPIRNVSYDVENVRVGQMTNYDKLTMMIDTDGSVNGKDALDIASRILLDHFTVLLEGVNPPAFAEVAQASQAMPDQAAEAVSEIQHAVDDPSASKQDETGNGLDSLNLSSRALNALHKNGIKTVPDLQKYSFEELSKLEGLGDKSVKEIQDALEKLDK</sequence>
<dbReference type="SUPFAM" id="SSF55257">
    <property type="entry name" value="RBP11-like subunits of RNA polymerase"/>
    <property type="match status" value="1"/>
</dbReference>
<dbReference type="AlphaFoldDB" id="A0A1F5P835"/>
<dbReference type="NCBIfam" id="NF003519">
    <property type="entry name" value="PRK05182.2-5"/>
    <property type="match status" value="1"/>
</dbReference>
<keyword evidence="7 11" id="KW-0804">Transcription</keyword>
<dbReference type="Proteomes" id="UP000176786">
    <property type="component" value="Unassembled WGS sequence"/>
</dbReference>
<evidence type="ECO:0000256" key="2">
    <source>
        <dbReference type="ARBA" id="ARBA00012418"/>
    </source>
</evidence>
<evidence type="ECO:0000256" key="9">
    <source>
        <dbReference type="ARBA" id="ARBA00033070"/>
    </source>
</evidence>
<dbReference type="SUPFAM" id="SSF56553">
    <property type="entry name" value="Insert subdomain of RNA polymerase alpha subunit"/>
    <property type="match status" value="1"/>
</dbReference>
<evidence type="ECO:0000313" key="14">
    <source>
        <dbReference type="Proteomes" id="UP000176786"/>
    </source>
</evidence>
<keyword evidence="6 11" id="KW-0548">Nucleotidyltransferase</keyword>
<reference evidence="13 14" key="1">
    <citation type="journal article" date="2016" name="Nat. Commun.">
        <title>Thousands of microbial genomes shed light on interconnected biogeochemical processes in an aquifer system.</title>
        <authorList>
            <person name="Anantharaman K."/>
            <person name="Brown C.T."/>
            <person name="Hug L.A."/>
            <person name="Sharon I."/>
            <person name="Castelle C.J."/>
            <person name="Probst A.J."/>
            <person name="Thomas B.C."/>
            <person name="Singh A."/>
            <person name="Wilkins M.J."/>
            <person name="Karaoz U."/>
            <person name="Brodie E.L."/>
            <person name="Williams K.H."/>
            <person name="Hubbard S.S."/>
            <person name="Banfield J.F."/>
        </authorList>
    </citation>
    <scope>NUCLEOTIDE SEQUENCE [LARGE SCALE GENOMIC DNA]</scope>
</reference>
<keyword evidence="4 11" id="KW-0240">DNA-directed RNA polymerase</keyword>
<dbReference type="SMART" id="SM00662">
    <property type="entry name" value="RPOLD"/>
    <property type="match status" value="1"/>
</dbReference>
<dbReference type="GO" id="GO:0006351">
    <property type="term" value="P:DNA-templated transcription"/>
    <property type="evidence" value="ECO:0007669"/>
    <property type="project" value="UniProtKB-UniRule"/>
</dbReference>
<comment type="catalytic activity">
    <reaction evidence="10 11">
        <text>RNA(n) + a ribonucleoside 5'-triphosphate = RNA(n+1) + diphosphate</text>
        <dbReference type="Rhea" id="RHEA:21248"/>
        <dbReference type="Rhea" id="RHEA-COMP:14527"/>
        <dbReference type="Rhea" id="RHEA-COMP:17342"/>
        <dbReference type="ChEBI" id="CHEBI:33019"/>
        <dbReference type="ChEBI" id="CHEBI:61557"/>
        <dbReference type="ChEBI" id="CHEBI:140395"/>
        <dbReference type="EC" id="2.7.7.6"/>
    </reaction>
</comment>
<gene>
    <name evidence="11" type="primary">rpoA</name>
    <name evidence="13" type="ORF">A3J48_03830</name>
</gene>
<proteinExistence type="inferred from homology"/>
<evidence type="ECO:0000256" key="3">
    <source>
        <dbReference type="ARBA" id="ARBA00015972"/>
    </source>
</evidence>
<dbReference type="EC" id="2.7.7.6" evidence="2 11"/>
<comment type="domain">
    <text evidence="11">The N-terminal domain is essential for RNAP assembly and basal transcription, whereas the C-terminal domain is involved in interaction with transcriptional regulators and with upstream promoter elements.</text>
</comment>
<evidence type="ECO:0000256" key="1">
    <source>
        <dbReference type="ARBA" id="ARBA00007123"/>
    </source>
</evidence>
<dbReference type="Gene3D" id="1.10.150.20">
    <property type="entry name" value="5' to 3' exonuclease, C-terminal subdomain"/>
    <property type="match status" value="1"/>
</dbReference>
<dbReference type="GO" id="GO:0000428">
    <property type="term" value="C:DNA-directed RNA polymerase complex"/>
    <property type="evidence" value="ECO:0007669"/>
    <property type="project" value="UniProtKB-KW"/>
</dbReference>
<dbReference type="FunFam" id="2.170.120.12:FF:000001">
    <property type="entry name" value="DNA-directed RNA polymerase subunit alpha"/>
    <property type="match status" value="1"/>
</dbReference>
<dbReference type="Gene3D" id="2.170.120.12">
    <property type="entry name" value="DNA-directed RNA polymerase, insert domain"/>
    <property type="match status" value="1"/>
</dbReference>
<comment type="caution">
    <text evidence="13">The sequence shown here is derived from an EMBL/GenBank/DDBJ whole genome shotgun (WGS) entry which is preliminary data.</text>
</comment>
<dbReference type="InterPro" id="IPR036643">
    <property type="entry name" value="RNApol_insert_sf"/>
</dbReference>
<evidence type="ECO:0000259" key="12">
    <source>
        <dbReference type="SMART" id="SM00662"/>
    </source>
</evidence>
<evidence type="ECO:0000256" key="6">
    <source>
        <dbReference type="ARBA" id="ARBA00022695"/>
    </source>
</evidence>
<evidence type="ECO:0000256" key="10">
    <source>
        <dbReference type="ARBA" id="ARBA00048552"/>
    </source>
</evidence>
<comment type="subunit">
    <text evidence="11">Homodimer. The RNAP catalytic core consists of 2 alpha, 1 beta, 1 beta' and 1 omega subunit. When a sigma factor is associated with the core the holoenzyme is formed, which can initiate transcription.</text>
</comment>
<protein>
    <recommendedName>
        <fullName evidence="3 11">DNA-directed RNA polymerase subunit alpha</fullName>
        <shortName evidence="11">RNAP subunit alpha</shortName>
        <ecNumber evidence="2 11">2.7.7.6</ecNumber>
    </recommendedName>
    <alternativeName>
        <fullName evidence="9 11">RNA polymerase subunit alpha</fullName>
    </alternativeName>
    <alternativeName>
        <fullName evidence="8 11">Transcriptase subunit alpha</fullName>
    </alternativeName>
</protein>
<dbReference type="Pfam" id="PF01193">
    <property type="entry name" value="RNA_pol_L"/>
    <property type="match status" value="1"/>
</dbReference>
<organism evidence="13 14">
    <name type="scientific">Candidatus Doudnabacteria bacterium RIFCSPHIGHO2_02_FULL_46_11</name>
    <dbReference type="NCBI Taxonomy" id="1817832"/>
    <lineage>
        <taxon>Bacteria</taxon>
        <taxon>Candidatus Doudnaibacteriota</taxon>
    </lineage>
</organism>
<feature type="region of interest" description="Alpha C-terminal domain (alpha-CTD)" evidence="11">
    <location>
        <begin position="269"/>
        <end position="328"/>
    </location>
</feature>
<feature type="region of interest" description="Alpha N-terminal domain (alpha-NTD)" evidence="11">
    <location>
        <begin position="1"/>
        <end position="249"/>
    </location>
</feature>
<comment type="function">
    <text evidence="11">DNA-dependent RNA polymerase catalyzes the transcription of DNA into RNA using the four ribonucleoside triphosphates as substrates.</text>
</comment>
<dbReference type="GO" id="GO:0003677">
    <property type="term" value="F:DNA binding"/>
    <property type="evidence" value="ECO:0007669"/>
    <property type="project" value="UniProtKB-UniRule"/>
</dbReference>
<evidence type="ECO:0000256" key="11">
    <source>
        <dbReference type="HAMAP-Rule" id="MF_00059"/>
    </source>
</evidence>
<keyword evidence="5 11" id="KW-0808">Transferase</keyword>
<dbReference type="InterPro" id="IPR011262">
    <property type="entry name" value="DNA-dir_RNA_pol_insert"/>
</dbReference>
<dbReference type="NCBIfam" id="TIGR02027">
    <property type="entry name" value="rpoA"/>
    <property type="match status" value="1"/>
</dbReference>
<evidence type="ECO:0000313" key="13">
    <source>
        <dbReference type="EMBL" id="OGE86063.1"/>
    </source>
</evidence>
<dbReference type="EMBL" id="MFES01000013">
    <property type="protein sequence ID" value="OGE86063.1"/>
    <property type="molecule type" value="Genomic_DNA"/>
</dbReference>
<dbReference type="InterPro" id="IPR036603">
    <property type="entry name" value="RBP11-like"/>
</dbReference>
<dbReference type="Gene3D" id="3.30.1360.10">
    <property type="entry name" value="RNA polymerase, RBP11-like subunit"/>
    <property type="match status" value="1"/>
</dbReference>
<dbReference type="GO" id="GO:0005737">
    <property type="term" value="C:cytoplasm"/>
    <property type="evidence" value="ECO:0007669"/>
    <property type="project" value="UniProtKB-ARBA"/>
</dbReference>
<name>A0A1F5P835_9BACT</name>
<dbReference type="GO" id="GO:0046983">
    <property type="term" value="F:protein dimerization activity"/>
    <property type="evidence" value="ECO:0007669"/>
    <property type="project" value="InterPro"/>
</dbReference>
<dbReference type="InterPro" id="IPR011263">
    <property type="entry name" value="DNA-dir_RNA_pol_RpoA/D/Rpb3"/>
</dbReference>
<evidence type="ECO:0000256" key="7">
    <source>
        <dbReference type="ARBA" id="ARBA00023163"/>
    </source>
</evidence>
<evidence type="ECO:0000256" key="5">
    <source>
        <dbReference type="ARBA" id="ARBA00022679"/>
    </source>
</evidence>
<dbReference type="Pfam" id="PF01000">
    <property type="entry name" value="RNA_pol_A_bac"/>
    <property type="match status" value="1"/>
</dbReference>
<dbReference type="InterPro" id="IPR011773">
    <property type="entry name" value="DNA-dir_RpoA"/>
</dbReference>
<dbReference type="GO" id="GO:0003899">
    <property type="term" value="F:DNA-directed RNA polymerase activity"/>
    <property type="evidence" value="ECO:0007669"/>
    <property type="project" value="UniProtKB-UniRule"/>
</dbReference>
<dbReference type="HAMAP" id="MF_00059">
    <property type="entry name" value="RNApol_bact_RpoA"/>
    <property type="match status" value="1"/>
</dbReference>
<comment type="similarity">
    <text evidence="1 11">Belongs to the RNA polymerase alpha chain family.</text>
</comment>
<dbReference type="CDD" id="cd06928">
    <property type="entry name" value="RNAP_alpha_NTD"/>
    <property type="match status" value="1"/>
</dbReference>
<evidence type="ECO:0000256" key="4">
    <source>
        <dbReference type="ARBA" id="ARBA00022478"/>
    </source>
</evidence>
<accession>A0A1F5P835</accession>
<dbReference type="SUPFAM" id="SSF47789">
    <property type="entry name" value="C-terminal domain of RNA polymerase alpha subunit"/>
    <property type="match status" value="1"/>
</dbReference>
<feature type="domain" description="DNA-directed RNA polymerase RpoA/D/Rpb3-type" evidence="12">
    <location>
        <begin position="19"/>
        <end position="227"/>
    </location>
</feature>
<evidence type="ECO:0000256" key="8">
    <source>
        <dbReference type="ARBA" id="ARBA00032524"/>
    </source>
</evidence>
<dbReference type="Pfam" id="PF03118">
    <property type="entry name" value="RNA_pol_A_CTD"/>
    <property type="match status" value="1"/>
</dbReference>
<dbReference type="InterPro" id="IPR011260">
    <property type="entry name" value="RNAP_asu_C"/>
</dbReference>
<dbReference type="STRING" id="1817832.A3J48_03830"/>